<reference evidence="2" key="1">
    <citation type="submission" date="2022-06" db="EMBL/GenBank/DDBJ databases">
        <title>Genome sequencing of Brevibacillus sp. BB3-R1.</title>
        <authorList>
            <person name="Heo J."/>
            <person name="Lee D."/>
            <person name="Won M."/>
            <person name="Han B.-H."/>
            <person name="Hong S.-B."/>
            <person name="Kwon S.-W."/>
        </authorList>
    </citation>
    <scope>NUCLEOTIDE SEQUENCE</scope>
    <source>
        <strain evidence="2">BB3-R1</strain>
    </source>
</reference>
<organism evidence="2 3">
    <name type="scientific">Brevibacillus ruminantium</name>
    <dbReference type="NCBI Taxonomy" id="2950604"/>
    <lineage>
        <taxon>Bacteria</taxon>
        <taxon>Bacillati</taxon>
        <taxon>Bacillota</taxon>
        <taxon>Bacilli</taxon>
        <taxon>Bacillales</taxon>
        <taxon>Paenibacillaceae</taxon>
        <taxon>Brevibacillus</taxon>
    </lineage>
</organism>
<dbReference type="RefSeq" id="WP_251872129.1">
    <property type="nucleotide sequence ID" value="NZ_CP098755.1"/>
</dbReference>
<accession>A0ABY4WCX2</accession>
<evidence type="ECO:0000313" key="2">
    <source>
        <dbReference type="EMBL" id="USG65022.1"/>
    </source>
</evidence>
<evidence type="ECO:0000256" key="1">
    <source>
        <dbReference type="SAM" id="SignalP"/>
    </source>
</evidence>
<keyword evidence="3" id="KW-1185">Reference proteome</keyword>
<dbReference type="Proteomes" id="UP001056500">
    <property type="component" value="Chromosome"/>
</dbReference>
<dbReference type="PROSITE" id="PS51257">
    <property type="entry name" value="PROKAR_LIPOPROTEIN"/>
    <property type="match status" value="1"/>
</dbReference>
<name>A0ABY4WCX2_9BACL</name>
<evidence type="ECO:0008006" key="4">
    <source>
        <dbReference type="Google" id="ProtNLM"/>
    </source>
</evidence>
<protein>
    <recommendedName>
        <fullName evidence="4">DUF5105 domain-containing protein</fullName>
    </recommendedName>
</protein>
<dbReference type="EMBL" id="CP098755">
    <property type="protein sequence ID" value="USG65022.1"/>
    <property type="molecule type" value="Genomic_DNA"/>
</dbReference>
<sequence length="170" mass="19567">MRILFTTLFVLFSLTACSSDVSNEELNEQAKKLLIDFHKANYEVKKEDYIKTPDDFTAYISVIQKKVTPYLTGKEIEYLDKESVGFIAAYLAYNDIFLTVEGIEITDFKRDTVSGSIDISYKISLKNLAKNDVILGVAQVTLLPENETFKIDRYWDDFKITQFINIKSDE</sequence>
<feature type="chain" id="PRO_5045425471" description="DUF5105 domain-containing protein" evidence="1">
    <location>
        <begin position="19"/>
        <end position="170"/>
    </location>
</feature>
<feature type="signal peptide" evidence="1">
    <location>
        <begin position="1"/>
        <end position="18"/>
    </location>
</feature>
<gene>
    <name evidence="2" type="ORF">NDK47_23330</name>
</gene>
<evidence type="ECO:0000313" key="3">
    <source>
        <dbReference type="Proteomes" id="UP001056500"/>
    </source>
</evidence>
<keyword evidence="1" id="KW-0732">Signal</keyword>
<proteinExistence type="predicted"/>